<keyword evidence="2" id="KW-0812">Transmembrane</keyword>
<proteinExistence type="predicted"/>
<comment type="caution">
    <text evidence="3">The sequence shown here is derived from an EMBL/GenBank/DDBJ whole genome shotgun (WGS) entry which is preliminary data.</text>
</comment>
<dbReference type="InterPro" id="IPR009079">
    <property type="entry name" value="4_helix_cytokine-like_core"/>
</dbReference>
<protein>
    <recommendedName>
        <fullName evidence="5">Interleukin 26</fullName>
    </recommendedName>
</protein>
<accession>A0A834FQB1</accession>
<feature type="transmembrane region" description="Helical" evidence="2">
    <location>
        <begin position="49"/>
        <end position="76"/>
    </location>
</feature>
<evidence type="ECO:0000313" key="3">
    <source>
        <dbReference type="EMBL" id="KAF6738418.1"/>
    </source>
</evidence>
<organism evidence="3 4">
    <name type="scientific">Oryzias melastigma</name>
    <name type="common">Marine medaka</name>
    <dbReference type="NCBI Taxonomy" id="30732"/>
    <lineage>
        <taxon>Eukaryota</taxon>
        <taxon>Metazoa</taxon>
        <taxon>Chordata</taxon>
        <taxon>Craniata</taxon>
        <taxon>Vertebrata</taxon>
        <taxon>Euteleostomi</taxon>
        <taxon>Actinopterygii</taxon>
        <taxon>Neopterygii</taxon>
        <taxon>Teleostei</taxon>
        <taxon>Neoteleostei</taxon>
        <taxon>Acanthomorphata</taxon>
        <taxon>Ovalentaria</taxon>
        <taxon>Atherinomorphae</taxon>
        <taxon>Beloniformes</taxon>
        <taxon>Adrianichthyidae</taxon>
        <taxon>Oryziinae</taxon>
        <taxon>Oryzias</taxon>
    </lineage>
</organism>
<evidence type="ECO:0008006" key="5">
    <source>
        <dbReference type="Google" id="ProtNLM"/>
    </source>
</evidence>
<name>A0A834FQB1_ORYME</name>
<keyword evidence="2" id="KW-1133">Transmembrane helix</keyword>
<feature type="region of interest" description="Disordered" evidence="1">
    <location>
        <begin position="1"/>
        <end position="34"/>
    </location>
</feature>
<dbReference type="Gene3D" id="1.20.1250.10">
    <property type="match status" value="1"/>
</dbReference>
<dbReference type="SUPFAM" id="SSF47266">
    <property type="entry name" value="4-helical cytokines"/>
    <property type="match status" value="1"/>
</dbReference>
<evidence type="ECO:0000313" key="4">
    <source>
        <dbReference type="Proteomes" id="UP000646548"/>
    </source>
</evidence>
<keyword evidence="2" id="KW-0472">Membrane</keyword>
<feature type="compositionally biased region" description="Basic and acidic residues" evidence="1">
    <location>
        <begin position="8"/>
        <end position="20"/>
    </location>
</feature>
<dbReference type="EMBL" id="WKFB01000027">
    <property type="protein sequence ID" value="KAF6738418.1"/>
    <property type="molecule type" value="Genomic_DNA"/>
</dbReference>
<dbReference type="AlphaFoldDB" id="A0A834FQB1"/>
<sequence>MVGGTETNGEKEGQKRECYQRRGAGGGRGGPIKVEEPTVDLPQLKMSPIILRTLCLSLLVSFISGAVITTTARLTLNCSERVHPKLIQDLWNWTKQLKEKLPEDKSPVRLVPKFCVSCSKRVIGWMEIRELVDVYQAHVFSSKALEKLLHVHYNDVLHRLQNVLQNCVSSSEPSKFAEEIQEMGTKIKKKHHGAMKAASEFTFVLGWISELK</sequence>
<evidence type="ECO:0000256" key="2">
    <source>
        <dbReference type="SAM" id="Phobius"/>
    </source>
</evidence>
<dbReference type="Proteomes" id="UP000646548">
    <property type="component" value="Unassembled WGS sequence"/>
</dbReference>
<evidence type="ECO:0000256" key="1">
    <source>
        <dbReference type="SAM" id="MobiDB-lite"/>
    </source>
</evidence>
<reference evidence="3" key="1">
    <citation type="journal article" name="BMC Genomics">
        <title>Long-read sequencing and de novo genome assembly of marine medaka (Oryzias melastigma).</title>
        <authorList>
            <person name="Liang P."/>
            <person name="Saqib H.S.A."/>
            <person name="Ni X."/>
            <person name="Shen Y."/>
        </authorList>
    </citation>
    <scope>NUCLEOTIDE SEQUENCE</scope>
    <source>
        <strain evidence="3">Bigg-433</strain>
    </source>
</reference>
<gene>
    <name evidence="3" type="ORF">FQA47_015442</name>
</gene>